<comment type="caution">
    <text evidence="2">The sequence shown here is derived from an EMBL/GenBank/DDBJ whole genome shotgun (WGS) entry which is preliminary data.</text>
</comment>
<feature type="region of interest" description="Disordered" evidence="1">
    <location>
        <begin position="1"/>
        <end position="53"/>
    </location>
</feature>
<feature type="region of interest" description="Disordered" evidence="1">
    <location>
        <begin position="156"/>
        <end position="196"/>
    </location>
</feature>
<feature type="region of interest" description="Disordered" evidence="1">
    <location>
        <begin position="86"/>
        <end position="123"/>
    </location>
</feature>
<dbReference type="AlphaFoldDB" id="A0AAD4DKI4"/>
<evidence type="ECO:0000313" key="2">
    <source>
        <dbReference type="EMBL" id="KAG0278937.1"/>
    </source>
</evidence>
<feature type="compositionally biased region" description="Gly residues" evidence="1">
    <location>
        <begin position="98"/>
        <end position="108"/>
    </location>
</feature>
<feature type="compositionally biased region" description="Polar residues" evidence="1">
    <location>
        <begin position="178"/>
        <end position="196"/>
    </location>
</feature>
<proteinExistence type="predicted"/>
<gene>
    <name evidence="2" type="ORF">BGZ95_002712</name>
</gene>
<reference evidence="2" key="1">
    <citation type="journal article" date="2020" name="Fungal Divers.">
        <title>Resolving the Mortierellaceae phylogeny through synthesis of multi-gene phylogenetics and phylogenomics.</title>
        <authorList>
            <person name="Vandepol N."/>
            <person name="Liber J."/>
            <person name="Desiro A."/>
            <person name="Na H."/>
            <person name="Kennedy M."/>
            <person name="Barry K."/>
            <person name="Grigoriev I.V."/>
            <person name="Miller A.N."/>
            <person name="O'Donnell K."/>
            <person name="Stajich J.E."/>
            <person name="Bonito G."/>
        </authorList>
    </citation>
    <scope>NUCLEOTIDE SEQUENCE</scope>
    <source>
        <strain evidence="2">NRRL 28262</strain>
    </source>
</reference>
<sequence>MDMDMDMDFNQAQDHGSSYSADNENSDADTNALLKAAPTGGGRGGGTLRRSTRLARRTRAYFESEEFQSKVPDYYLESGERDINWCPGEGILESDLGTDGGSDGGGNGELEQEGAGAGAGGSKGLDRAGVGAGANTEAKTPSFWIVIPPWPPRSGVGSSLPLSSPTHDVDYNSHGDSESNIMDSPSSQSYKLNKNNNGNRSKISNIIMKMDPEPGAPSPQASDRSDEGVQGRSIAQNMAIWGSVEYLGLEGQWDKVAFALGLRPIPRVVQQLEDEYNRLRELKDSGLLFNGLE</sequence>
<dbReference type="Proteomes" id="UP001194580">
    <property type="component" value="Unassembled WGS sequence"/>
</dbReference>
<feature type="compositionally biased region" description="Low complexity" evidence="1">
    <location>
        <begin position="156"/>
        <end position="165"/>
    </location>
</feature>
<evidence type="ECO:0000313" key="3">
    <source>
        <dbReference type="Proteomes" id="UP001194580"/>
    </source>
</evidence>
<protein>
    <submittedName>
        <fullName evidence="2">Uncharacterized protein</fullName>
    </submittedName>
</protein>
<feature type="compositionally biased region" description="Basic and acidic residues" evidence="1">
    <location>
        <begin position="167"/>
        <end position="177"/>
    </location>
</feature>
<feature type="compositionally biased region" description="Polar residues" evidence="1">
    <location>
        <begin position="10"/>
        <end position="23"/>
    </location>
</feature>
<accession>A0AAD4DKI4</accession>
<dbReference type="EMBL" id="JAAAIL010000159">
    <property type="protein sequence ID" value="KAG0278937.1"/>
    <property type="molecule type" value="Genomic_DNA"/>
</dbReference>
<keyword evidence="3" id="KW-1185">Reference proteome</keyword>
<evidence type="ECO:0000256" key="1">
    <source>
        <dbReference type="SAM" id="MobiDB-lite"/>
    </source>
</evidence>
<feature type="region of interest" description="Disordered" evidence="1">
    <location>
        <begin position="209"/>
        <end position="230"/>
    </location>
</feature>
<organism evidence="2 3">
    <name type="scientific">Linnemannia exigua</name>
    <dbReference type="NCBI Taxonomy" id="604196"/>
    <lineage>
        <taxon>Eukaryota</taxon>
        <taxon>Fungi</taxon>
        <taxon>Fungi incertae sedis</taxon>
        <taxon>Mucoromycota</taxon>
        <taxon>Mortierellomycotina</taxon>
        <taxon>Mortierellomycetes</taxon>
        <taxon>Mortierellales</taxon>
        <taxon>Mortierellaceae</taxon>
        <taxon>Linnemannia</taxon>
    </lineage>
</organism>
<name>A0AAD4DKI4_9FUNG</name>